<gene>
    <name evidence="2" type="ORF">ACFPPC_10510</name>
</gene>
<feature type="region of interest" description="Disordered" evidence="1">
    <location>
        <begin position="1"/>
        <end position="31"/>
    </location>
</feature>
<dbReference type="RefSeq" id="WP_377007981.1">
    <property type="nucleotide sequence ID" value="NZ_JBHSLV010000019.1"/>
</dbReference>
<keyword evidence="3" id="KW-1185">Reference proteome</keyword>
<comment type="caution">
    <text evidence="2">The sequence shown here is derived from an EMBL/GenBank/DDBJ whole genome shotgun (WGS) entry which is preliminary data.</text>
</comment>
<dbReference type="Proteomes" id="UP001596104">
    <property type="component" value="Unassembled WGS sequence"/>
</dbReference>
<feature type="compositionally biased region" description="Low complexity" evidence="1">
    <location>
        <begin position="1"/>
        <end position="18"/>
    </location>
</feature>
<proteinExistence type="predicted"/>
<reference evidence="3" key="1">
    <citation type="journal article" date="2019" name="Int. J. Syst. Evol. Microbiol.">
        <title>The Global Catalogue of Microorganisms (GCM) 10K type strain sequencing project: providing services to taxonomists for standard genome sequencing and annotation.</title>
        <authorList>
            <consortium name="The Broad Institute Genomics Platform"/>
            <consortium name="The Broad Institute Genome Sequencing Center for Infectious Disease"/>
            <person name="Wu L."/>
            <person name="Ma J."/>
        </authorList>
    </citation>
    <scope>NUCLEOTIDE SEQUENCE [LARGE SCALE GENOMIC DNA]</scope>
    <source>
        <strain evidence="3">CGMCC 1.16326</strain>
    </source>
</reference>
<dbReference type="EMBL" id="JBHSLV010000019">
    <property type="protein sequence ID" value="MFC5393064.1"/>
    <property type="molecule type" value="Genomic_DNA"/>
</dbReference>
<evidence type="ECO:0000256" key="1">
    <source>
        <dbReference type="SAM" id="MobiDB-lite"/>
    </source>
</evidence>
<accession>A0ABW0HCT3</accession>
<sequence length="74" mass="7765">MARKAQAGSGPAPAAPQANHAELPEGAGRYPVLSPLRFDGRLYGPDDEEANEVVMPRDQAEALQPLGVLGEELA</sequence>
<evidence type="ECO:0000313" key="2">
    <source>
        <dbReference type="EMBL" id="MFC5393064.1"/>
    </source>
</evidence>
<evidence type="ECO:0000313" key="3">
    <source>
        <dbReference type="Proteomes" id="UP001596104"/>
    </source>
</evidence>
<protein>
    <submittedName>
        <fullName evidence="2">Uncharacterized protein</fullName>
    </submittedName>
</protein>
<organism evidence="2 3">
    <name type="scientific">Bosea vestrisii</name>
    <dbReference type="NCBI Taxonomy" id="151416"/>
    <lineage>
        <taxon>Bacteria</taxon>
        <taxon>Pseudomonadati</taxon>
        <taxon>Pseudomonadota</taxon>
        <taxon>Alphaproteobacteria</taxon>
        <taxon>Hyphomicrobiales</taxon>
        <taxon>Boseaceae</taxon>
        <taxon>Bosea</taxon>
    </lineage>
</organism>
<name>A0ABW0HCT3_9HYPH</name>